<dbReference type="InterPro" id="IPR034012">
    <property type="entry name" value="Zn_ribbon_RPB9_C"/>
</dbReference>
<dbReference type="OrthoDB" id="282270at2759"/>
<dbReference type="PANTHER" id="PTHR11239">
    <property type="entry name" value="DNA-DIRECTED RNA POLYMERASE"/>
    <property type="match status" value="1"/>
</dbReference>
<dbReference type="PIRSF" id="PIRSF005586">
    <property type="entry name" value="RNApol_RpoM"/>
    <property type="match status" value="1"/>
</dbReference>
<dbReference type="SMART" id="SM00661">
    <property type="entry name" value="RPOL9"/>
    <property type="match status" value="1"/>
</dbReference>
<dbReference type="GO" id="GO:0005730">
    <property type="term" value="C:nucleolus"/>
    <property type="evidence" value="ECO:0007669"/>
    <property type="project" value="UniProtKB-SubCell"/>
</dbReference>
<accession>A0A0J0XI04</accession>
<dbReference type="Pfam" id="PF01096">
    <property type="entry name" value="Zn_ribbon_TFIIS"/>
    <property type="match status" value="1"/>
</dbReference>
<dbReference type="GO" id="GO:0005665">
    <property type="term" value="C:RNA polymerase II, core complex"/>
    <property type="evidence" value="ECO:0007669"/>
    <property type="project" value="TreeGrafter"/>
</dbReference>
<evidence type="ECO:0000313" key="15">
    <source>
        <dbReference type="Proteomes" id="UP000053611"/>
    </source>
</evidence>
<dbReference type="GO" id="GO:0003899">
    <property type="term" value="F:DNA-directed RNA polymerase activity"/>
    <property type="evidence" value="ECO:0007669"/>
    <property type="project" value="InterPro"/>
</dbReference>
<sequence length="126" mass="14542">MPTLKFCGECNNLLYPRSDNLNKVLLYQCRNCQYAENATSDPGWAPCVYKNDLLTVAREQAGQTQDLETDPTLQRSPIQCPQCFKNGAVFYQDQAKRHTTNMTLFYYCIHCKHLFRDEKAVAKSSY</sequence>
<feature type="binding site" evidence="10">
    <location>
        <position position="108"/>
    </location>
    <ligand>
        <name>Zn(2+)</name>
        <dbReference type="ChEBI" id="CHEBI:29105"/>
        <label>2</label>
    </ligand>
</feature>
<feature type="zinc finger region" description="C4-type" evidence="11">
    <location>
        <begin position="7"/>
        <end position="32"/>
    </location>
</feature>
<feature type="binding site" evidence="10">
    <location>
        <position position="111"/>
    </location>
    <ligand>
        <name>Zn(2+)</name>
        <dbReference type="ChEBI" id="CHEBI:29105"/>
        <label>2</label>
    </ligand>
</feature>
<feature type="domain" description="TFIIS-type" evidence="13">
    <location>
        <begin position="76"/>
        <end position="116"/>
    </location>
</feature>
<feature type="binding site" evidence="10">
    <location>
        <position position="80"/>
    </location>
    <ligand>
        <name>Zn(2+)</name>
        <dbReference type="ChEBI" id="CHEBI:29105"/>
        <label>2</label>
    </ligand>
</feature>
<dbReference type="RefSeq" id="XP_018277199.1">
    <property type="nucleotide sequence ID" value="XM_018423781.1"/>
</dbReference>
<evidence type="ECO:0000256" key="2">
    <source>
        <dbReference type="ARBA" id="ARBA00011730"/>
    </source>
</evidence>
<feature type="binding site" evidence="10">
    <location>
        <position position="32"/>
    </location>
    <ligand>
        <name>Zn(2+)</name>
        <dbReference type="ChEBI" id="CHEBI:29105"/>
        <label>1</label>
    </ligand>
</feature>
<dbReference type="STRING" id="879819.A0A0J0XI04"/>
<name>A0A0J0XI04_9TREE</name>
<dbReference type="PROSITE" id="PS01030">
    <property type="entry name" value="RNA_POL_M_15KD"/>
    <property type="match status" value="1"/>
</dbReference>
<dbReference type="GO" id="GO:0006367">
    <property type="term" value="P:transcription initiation at RNA polymerase II promoter"/>
    <property type="evidence" value="ECO:0007669"/>
    <property type="project" value="TreeGrafter"/>
</dbReference>
<dbReference type="GO" id="GO:0008270">
    <property type="term" value="F:zinc ion binding"/>
    <property type="evidence" value="ECO:0007669"/>
    <property type="project" value="UniProtKB-KW"/>
</dbReference>
<dbReference type="GO" id="GO:0001193">
    <property type="term" value="P:maintenance of transcriptional fidelity during transcription elongation by RNA polymerase II"/>
    <property type="evidence" value="ECO:0007669"/>
    <property type="project" value="TreeGrafter"/>
</dbReference>
<evidence type="ECO:0000256" key="1">
    <source>
        <dbReference type="ARBA" id="ARBA00004604"/>
    </source>
</evidence>
<dbReference type="InterPro" id="IPR001529">
    <property type="entry name" value="Zn_ribbon_RPB9"/>
</dbReference>
<evidence type="ECO:0000256" key="3">
    <source>
        <dbReference type="ARBA" id="ARBA00022478"/>
    </source>
</evidence>
<evidence type="ECO:0000256" key="4">
    <source>
        <dbReference type="ARBA" id="ARBA00022723"/>
    </source>
</evidence>
<keyword evidence="4 10" id="KW-0479">Metal-binding</keyword>
<proteinExistence type="inferred from homology"/>
<feature type="binding site" evidence="10">
    <location>
        <position position="7"/>
    </location>
    <ligand>
        <name>Zn(2+)</name>
        <dbReference type="ChEBI" id="CHEBI:29105"/>
        <label>1</label>
    </ligand>
</feature>
<evidence type="ECO:0000256" key="8">
    <source>
        <dbReference type="ARBA" id="ARBA00023242"/>
    </source>
</evidence>
<feature type="binding site" evidence="10">
    <location>
        <position position="83"/>
    </location>
    <ligand>
        <name>Zn(2+)</name>
        <dbReference type="ChEBI" id="CHEBI:29105"/>
        <label>2</label>
    </ligand>
</feature>
<evidence type="ECO:0000259" key="13">
    <source>
        <dbReference type="PROSITE" id="PS51133"/>
    </source>
</evidence>
<keyword evidence="7 9" id="KW-0804">Transcription</keyword>
<gene>
    <name evidence="14" type="ORF">CC85DRAFT_287223</name>
</gene>
<dbReference type="InterPro" id="IPR012164">
    <property type="entry name" value="Rpa12/Rpb9/Rpc10/TFS"/>
</dbReference>
<dbReference type="SUPFAM" id="SSF57783">
    <property type="entry name" value="Zinc beta-ribbon"/>
    <property type="match status" value="2"/>
</dbReference>
<dbReference type="AlphaFoldDB" id="A0A0J0XI04"/>
<dbReference type="FunFam" id="2.20.25.10:FF:000035">
    <property type="entry name" value="DNA-directed RNA polymerase subunit"/>
    <property type="match status" value="1"/>
</dbReference>
<evidence type="ECO:0000313" key="14">
    <source>
        <dbReference type="EMBL" id="KLT40708.1"/>
    </source>
</evidence>
<dbReference type="CDD" id="cd10508">
    <property type="entry name" value="Zn-ribbon_RPB9"/>
    <property type="match status" value="1"/>
</dbReference>
<evidence type="ECO:0000256" key="7">
    <source>
        <dbReference type="ARBA" id="ARBA00023163"/>
    </source>
</evidence>
<keyword evidence="5 11" id="KW-0863">Zinc-finger</keyword>
<dbReference type="Gene3D" id="2.20.25.10">
    <property type="match status" value="2"/>
</dbReference>
<dbReference type="PANTHER" id="PTHR11239:SF1">
    <property type="entry name" value="DNA-DIRECTED RNA POLYMERASE II SUBUNIT RPB9"/>
    <property type="match status" value="1"/>
</dbReference>
<evidence type="ECO:0000256" key="11">
    <source>
        <dbReference type="PIRSR" id="PIRSR005586-2"/>
    </source>
</evidence>
<evidence type="ECO:0000256" key="12">
    <source>
        <dbReference type="RuleBase" id="RU003474"/>
    </source>
</evidence>
<comment type="similarity">
    <text evidence="9 12">Belongs to the archaeal rpoM/eukaryotic RPA12/RPB9/RPC11 RNA polymerase family.</text>
</comment>
<reference evidence="14 15" key="1">
    <citation type="submission" date="2015-03" db="EMBL/GenBank/DDBJ databases">
        <title>Genomics and transcriptomics of the oil-accumulating basidiomycete yeast T. oleaginosus allow insights into substrate utilization and the diverse evolutionary trajectories of mating systems in fungi.</title>
        <authorList>
            <consortium name="DOE Joint Genome Institute"/>
            <person name="Kourist R."/>
            <person name="Kracht O."/>
            <person name="Bracharz F."/>
            <person name="Lipzen A."/>
            <person name="Nolan M."/>
            <person name="Ohm R."/>
            <person name="Grigoriev I."/>
            <person name="Sun S."/>
            <person name="Heitman J."/>
            <person name="Bruck T."/>
            <person name="Nowrousian M."/>
        </authorList>
    </citation>
    <scope>NUCLEOTIDE SEQUENCE [LARGE SCALE GENOMIC DNA]</scope>
    <source>
        <strain evidence="14 15">IBC0246</strain>
    </source>
</reference>
<dbReference type="GO" id="GO:0003676">
    <property type="term" value="F:nucleic acid binding"/>
    <property type="evidence" value="ECO:0007669"/>
    <property type="project" value="InterPro"/>
</dbReference>
<dbReference type="Proteomes" id="UP000053611">
    <property type="component" value="Unassembled WGS sequence"/>
</dbReference>
<comment type="function">
    <text evidence="9">DNA-dependent RNA polymerase catalyzes the transcription of DNA into RNA using the four ribonucleoside triphosphates as substrates.</text>
</comment>
<dbReference type="Pfam" id="PF02150">
    <property type="entry name" value="Zn_ribbon_RPB9"/>
    <property type="match status" value="1"/>
</dbReference>
<dbReference type="GeneID" id="28984384"/>
<dbReference type="InterPro" id="IPR001222">
    <property type="entry name" value="Znf_TFIIS"/>
</dbReference>
<comment type="subcellular location">
    <subcellularLocation>
        <location evidence="1">Nucleus</location>
        <location evidence="1">Nucleolus</location>
    </subcellularLocation>
</comment>
<evidence type="ECO:0000256" key="10">
    <source>
        <dbReference type="PIRSR" id="PIRSR005586-1"/>
    </source>
</evidence>
<evidence type="ECO:0000256" key="6">
    <source>
        <dbReference type="ARBA" id="ARBA00022833"/>
    </source>
</evidence>
<dbReference type="GO" id="GO:0006283">
    <property type="term" value="P:transcription-coupled nucleotide-excision repair"/>
    <property type="evidence" value="ECO:0007669"/>
    <property type="project" value="TreeGrafter"/>
</dbReference>
<protein>
    <recommendedName>
        <fullName evidence="9">DNA-directed RNA polymerase subunit</fullName>
    </recommendedName>
</protein>
<dbReference type="PROSITE" id="PS51133">
    <property type="entry name" value="ZF_TFIIS_2"/>
    <property type="match status" value="1"/>
</dbReference>
<keyword evidence="8 9" id="KW-0539">Nucleus</keyword>
<keyword evidence="3 9" id="KW-0240">DNA-directed RNA polymerase</keyword>
<dbReference type="InterPro" id="IPR019761">
    <property type="entry name" value="DNA-dir_RNA_pol-M_15_CS"/>
</dbReference>
<feature type="binding site" evidence="10">
    <location>
        <position position="29"/>
    </location>
    <ligand>
        <name>Zn(2+)</name>
        <dbReference type="ChEBI" id="CHEBI:29105"/>
        <label>1</label>
    </ligand>
</feature>
<comment type="subunit">
    <text evidence="2">Component of the RNA polymerase II (Pol II) complex consisting of 12 subunits.</text>
</comment>
<evidence type="ECO:0000256" key="5">
    <source>
        <dbReference type="ARBA" id="ARBA00022771"/>
    </source>
</evidence>
<organism evidence="14 15">
    <name type="scientific">Cutaneotrichosporon oleaginosum</name>
    <dbReference type="NCBI Taxonomy" id="879819"/>
    <lineage>
        <taxon>Eukaryota</taxon>
        <taxon>Fungi</taxon>
        <taxon>Dikarya</taxon>
        <taxon>Basidiomycota</taxon>
        <taxon>Agaricomycotina</taxon>
        <taxon>Tremellomycetes</taxon>
        <taxon>Trichosporonales</taxon>
        <taxon>Trichosporonaceae</taxon>
        <taxon>Cutaneotrichosporon</taxon>
    </lineage>
</organism>
<keyword evidence="15" id="KW-1185">Reference proteome</keyword>
<keyword evidence="6 10" id="KW-0862">Zinc</keyword>
<dbReference type="SMART" id="SM00440">
    <property type="entry name" value="ZnF_C2C2"/>
    <property type="match status" value="1"/>
</dbReference>
<evidence type="ECO:0000256" key="9">
    <source>
        <dbReference type="PIRNR" id="PIRNR005586"/>
    </source>
</evidence>
<dbReference type="EMBL" id="KQ087230">
    <property type="protein sequence ID" value="KLT40708.1"/>
    <property type="molecule type" value="Genomic_DNA"/>
</dbReference>
<feature type="binding site" evidence="10">
    <location>
        <position position="10"/>
    </location>
    <ligand>
        <name>Zn(2+)</name>
        <dbReference type="ChEBI" id="CHEBI:29105"/>
        <label>1</label>
    </ligand>
</feature>